<dbReference type="Proteomes" id="UP000244978">
    <property type="component" value="Unassembled WGS sequence"/>
</dbReference>
<dbReference type="Pfam" id="PF22673">
    <property type="entry name" value="MCP-like_PDC_1"/>
    <property type="match status" value="1"/>
</dbReference>
<comment type="caution">
    <text evidence="1">The sequence shown here is derived from an EMBL/GenBank/DDBJ whole genome shotgun (WGS) entry which is preliminary data.</text>
</comment>
<gene>
    <name evidence="1" type="ORF">DF220_00495</name>
</gene>
<dbReference type="RefSeq" id="WP_108996683.1">
    <property type="nucleotide sequence ID" value="NZ_QEEX01000001.1"/>
</dbReference>
<proteinExistence type="predicted"/>
<sequence length="235" mass="25371">MIGDDIVNEFDEPVAFVRQVLSDLAERVVALRGSGSLGPQHLAAMSSALEPVCADAITPEHPEIVGVGVVWVADETAGDASGMLWWRADGGVLAPKMHVYNPESDTYYDYGRSEWFRAARDSEGLAIVGPFIDAWGTDDHALTPSMAIVDDEGQFIGVAAADLDVAVITGQLARVLRPHGDLVLADAEDRAVASNYPMLSPGLRVDPFLTKSGYRVAERVPLHTHGWQLLRLARL</sequence>
<protein>
    <submittedName>
        <fullName evidence="1">Uncharacterized protein</fullName>
    </submittedName>
</protein>
<evidence type="ECO:0000313" key="1">
    <source>
        <dbReference type="EMBL" id="PWB96489.1"/>
    </source>
</evidence>
<dbReference type="CDD" id="cd12913">
    <property type="entry name" value="PDC1_MCP_like"/>
    <property type="match status" value="1"/>
</dbReference>
<reference evidence="2" key="1">
    <citation type="submission" date="2018-04" db="EMBL/GenBank/DDBJ databases">
        <authorList>
            <person name="Liu S."/>
            <person name="Wang Z."/>
            <person name="Li J."/>
        </authorList>
    </citation>
    <scope>NUCLEOTIDE SEQUENCE [LARGE SCALE GENOMIC DNA]</scope>
    <source>
        <strain evidence="2">S1194</strain>
    </source>
</reference>
<organism evidence="1 2">
    <name type="scientific">Homoserinimonas hongtaonis</name>
    <dbReference type="NCBI Taxonomy" id="2079791"/>
    <lineage>
        <taxon>Bacteria</taxon>
        <taxon>Bacillati</taxon>
        <taxon>Actinomycetota</taxon>
        <taxon>Actinomycetes</taxon>
        <taxon>Micrococcales</taxon>
        <taxon>Microbacteriaceae</taxon>
        <taxon>Homoserinimonas</taxon>
    </lineage>
</organism>
<name>A0A2U1SY08_9MICO</name>
<evidence type="ECO:0000313" key="2">
    <source>
        <dbReference type="Proteomes" id="UP000244978"/>
    </source>
</evidence>
<dbReference type="Gene3D" id="3.30.450.20">
    <property type="entry name" value="PAS domain"/>
    <property type="match status" value="1"/>
</dbReference>
<accession>A0A2U1SY08</accession>
<dbReference type="EMBL" id="QEEX01000001">
    <property type="protein sequence ID" value="PWB96489.1"/>
    <property type="molecule type" value="Genomic_DNA"/>
</dbReference>
<keyword evidence="2" id="KW-1185">Reference proteome</keyword>
<dbReference type="AlphaFoldDB" id="A0A2U1SY08"/>